<name>A0A8K0XZ96_9RHOB</name>
<organism evidence="2 3">
    <name type="scientific">Szabonella alba</name>
    <dbReference type="NCBI Taxonomy" id="2804194"/>
    <lineage>
        <taxon>Bacteria</taxon>
        <taxon>Pseudomonadati</taxon>
        <taxon>Pseudomonadota</taxon>
        <taxon>Alphaproteobacteria</taxon>
        <taxon>Rhodobacterales</taxon>
        <taxon>Paracoccaceae</taxon>
        <taxon>Szabonella</taxon>
    </lineage>
</organism>
<evidence type="ECO:0000313" key="3">
    <source>
        <dbReference type="Proteomes" id="UP000648908"/>
    </source>
</evidence>
<evidence type="ECO:0000256" key="1">
    <source>
        <dbReference type="SAM" id="Phobius"/>
    </source>
</evidence>
<protein>
    <submittedName>
        <fullName evidence="2">Uncharacterized protein</fullName>
    </submittedName>
</protein>
<feature type="transmembrane region" description="Helical" evidence="1">
    <location>
        <begin position="6"/>
        <end position="25"/>
    </location>
</feature>
<comment type="caution">
    <text evidence="2">The sequence shown here is derived from an EMBL/GenBank/DDBJ whole genome shotgun (WGS) entry which is preliminary data.</text>
</comment>
<dbReference type="RefSeq" id="WP_202687695.1">
    <property type="nucleotide sequence ID" value="NZ_JAESVN010000002.1"/>
</dbReference>
<keyword evidence="3" id="KW-1185">Reference proteome</keyword>
<gene>
    <name evidence="2" type="ORF">JL811_06605</name>
</gene>
<dbReference type="Proteomes" id="UP000648908">
    <property type="component" value="Unassembled WGS sequence"/>
</dbReference>
<evidence type="ECO:0000313" key="2">
    <source>
        <dbReference type="EMBL" id="MBL4916890.1"/>
    </source>
</evidence>
<dbReference type="EMBL" id="JAESVN010000002">
    <property type="protein sequence ID" value="MBL4916890.1"/>
    <property type="molecule type" value="Genomic_DNA"/>
</dbReference>
<keyword evidence="1" id="KW-1133">Transmembrane helix</keyword>
<keyword evidence="1" id="KW-0472">Membrane</keyword>
<proteinExistence type="predicted"/>
<sequence>MLRLLLRIFILLPLRILFLPVRMLLIAPLKLMLLLGLLGGLVVFLVLQAGYAP</sequence>
<feature type="transmembrane region" description="Helical" evidence="1">
    <location>
        <begin position="32"/>
        <end position="51"/>
    </location>
</feature>
<accession>A0A8K0XZ96</accession>
<dbReference type="AlphaFoldDB" id="A0A8K0XZ96"/>
<reference evidence="2" key="1">
    <citation type="submission" date="2021-01" db="EMBL/GenBank/DDBJ databases">
        <title>Tabrizicola alba sp. nov. a motile alkaliphilic bacterium isolated from a soda lake.</title>
        <authorList>
            <person name="Szuroczki S."/>
            <person name="Abbaszade G."/>
            <person name="Schumann P."/>
            <person name="Toth E."/>
        </authorList>
    </citation>
    <scope>NUCLEOTIDE SEQUENCE</scope>
    <source>
        <strain evidence="2">DMG-N-6</strain>
    </source>
</reference>
<keyword evidence="1" id="KW-0812">Transmembrane</keyword>